<evidence type="ECO:0000259" key="2">
    <source>
        <dbReference type="Pfam" id="PF08327"/>
    </source>
</evidence>
<dbReference type="AlphaFoldDB" id="A0A1T5PAV3"/>
<name>A0A1T5PAV3_9BACT</name>
<feature type="domain" description="Activator of Hsp90 ATPase homologue 1/2-like C-terminal" evidence="2">
    <location>
        <begin position="11"/>
        <end position="143"/>
    </location>
</feature>
<accession>A0A1T5PAV3</accession>
<gene>
    <name evidence="3" type="ORF">SAMN05660461_5407</name>
</gene>
<organism evidence="3 4">
    <name type="scientific">Chitinophaga ginsengisegetis</name>
    <dbReference type="NCBI Taxonomy" id="393003"/>
    <lineage>
        <taxon>Bacteria</taxon>
        <taxon>Pseudomonadati</taxon>
        <taxon>Bacteroidota</taxon>
        <taxon>Chitinophagia</taxon>
        <taxon>Chitinophagales</taxon>
        <taxon>Chitinophagaceae</taxon>
        <taxon>Chitinophaga</taxon>
    </lineage>
</organism>
<dbReference type="Proteomes" id="UP000190166">
    <property type="component" value="Unassembled WGS sequence"/>
</dbReference>
<evidence type="ECO:0000313" key="4">
    <source>
        <dbReference type="Proteomes" id="UP000190166"/>
    </source>
</evidence>
<evidence type="ECO:0000313" key="3">
    <source>
        <dbReference type="EMBL" id="SKD09518.1"/>
    </source>
</evidence>
<dbReference type="Pfam" id="PF08327">
    <property type="entry name" value="AHSA1"/>
    <property type="match status" value="1"/>
</dbReference>
<dbReference type="InterPro" id="IPR013538">
    <property type="entry name" value="ASHA1/2-like_C"/>
</dbReference>
<dbReference type="RefSeq" id="WP_079472678.1">
    <property type="nucleotide sequence ID" value="NZ_FUZZ01000005.1"/>
</dbReference>
<proteinExistence type="inferred from homology"/>
<reference evidence="3 4" key="1">
    <citation type="submission" date="2017-02" db="EMBL/GenBank/DDBJ databases">
        <authorList>
            <person name="Peterson S.W."/>
        </authorList>
    </citation>
    <scope>NUCLEOTIDE SEQUENCE [LARGE SCALE GENOMIC DNA]</scope>
    <source>
        <strain evidence="3 4">DSM 18108</strain>
    </source>
</reference>
<dbReference type="EMBL" id="FUZZ01000005">
    <property type="protein sequence ID" value="SKD09518.1"/>
    <property type="molecule type" value="Genomic_DNA"/>
</dbReference>
<comment type="similarity">
    <text evidence="1">Belongs to the AHA1 family.</text>
</comment>
<dbReference type="InterPro" id="IPR023393">
    <property type="entry name" value="START-like_dom_sf"/>
</dbReference>
<dbReference type="SUPFAM" id="SSF55961">
    <property type="entry name" value="Bet v1-like"/>
    <property type="match status" value="1"/>
</dbReference>
<keyword evidence="4" id="KW-1185">Reference proteome</keyword>
<protein>
    <submittedName>
        <fullName evidence="3">Uncharacterized conserved protein YndB, AHSA1/START domain</fullName>
    </submittedName>
</protein>
<dbReference type="STRING" id="393003.SAMN05660461_5407"/>
<sequence>MEKTTFKTTINAPREKVWDVLWGETSYQQWTAPFAEGSQVDTNWEKGSKVIFHDGSNRGMVARIADKVPNEFMSFQHLGEIDNGVEDLTSDKVKAWAGAYENYTLTNVNGKTELLVEMDLADDFKDYFSKTWPVALDKVKELAEQQ</sequence>
<dbReference type="Gene3D" id="3.30.530.20">
    <property type="match status" value="1"/>
</dbReference>
<evidence type="ECO:0000256" key="1">
    <source>
        <dbReference type="ARBA" id="ARBA00006817"/>
    </source>
</evidence>